<dbReference type="GO" id="GO:0034599">
    <property type="term" value="P:cellular response to oxidative stress"/>
    <property type="evidence" value="ECO:0007669"/>
    <property type="project" value="InterPro"/>
</dbReference>
<evidence type="ECO:0000256" key="2">
    <source>
        <dbReference type="ARBA" id="ARBA00022617"/>
    </source>
</evidence>
<dbReference type="InterPro" id="IPR044831">
    <property type="entry name" value="Ccp1-like"/>
</dbReference>
<evidence type="ECO:0000256" key="6">
    <source>
        <dbReference type="RuleBase" id="RU004241"/>
    </source>
</evidence>
<dbReference type="InterPro" id="IPR002016">
    <property type="entry name" value="Haem_peroxidase"/>
</dbReference>
<dbReference type="PANTHER" id="PTHR31356:SF53">
    <property type="entry name" value="HEME PEROXIDASE"/>
    <property type="match status" value="1"/>
</dbReference>
<dbReference type="GO" id="GO:0046872">
    <property type="term" value="F:metal ion binding"/>
    <property type="evidence" value="ECO:0007669"/>
    <property type="project" value="UniProtKB-UniRule"/>
</dbReference>
<evidence type="ECO:0000256" key="3">
    <source>
        <dbReference type="ARBA" id="ARBA00022723"/>
    </source>
</evidence>
<dbReference type="PROSITE" id="PS50873">
    <property type="entry name" value="PEROXIDASE_4"/>
    <property type="match status" value="1"/>
</dbReference>
<evidence type="ECO:0000256" key="1">
    <source>
        <dbReference type="ARBA" id="ARBA00022559"/>
    </source>
</evidence>
<dbReference type="SUPFAM" id="SSF48113">
    <property type="entry name" value="Heme-dependent peroxidases"/>
    <property type="match status" value="1"/>
</dbReference>
<dbReference type="InterPro" id="IPR010255">
    <property type="entry name" value="Haem_peroxidase_sf"/>
</dbReference>
<sequence>MRSTSTLFALSACTWQLVRSAAVYHWPDPLLDNIDDQLFVDRFTTMNLLANDCGYRDGTSVAGQWLRMAFHDFATYDKETGKGGLDASIIFELDRPQNIGVGMRRSLMDYVNLPTEYVGMADIIAMGAVMSVVGCHGPVVPFRAGRRDATGPGPETVPEPQEPIDEHIKAFKRMGMSKEDMIALVACGHSLGGVKQSEFPQIVTPDLPVGITFQAPYAFNNSIVHEYFTGTTVNPLVVGPNIETRSDFRIFNSDNNATLRRLSDLNTFNQECSTLIARMIDTVPSDVQLTDVVEPINYKVQKTMLFPQNGKLTFLATIKILQTGLFDPLVLHLPKRTVTMFWKERTGQYCPDQGCKVDLLRVDFEIASRYAFFHGVLQHYFYTFKAEIPAEHSISHFWFEVDPKNGTAPFIVDNHGANYVIEQDSILYDPYRSDYMRGGSNMVVAVKDPKGTAQNVHTYSTLAGSPHVRWPINTTSTFEFTRDQSLPPTDGYTFYSGRVPENALSNTLHADIDGKHYKQWLPHLIVPGIINKFDSKVYQDAVGADAFYGQHEFHGGAMPFPVDADVMFEMRKIANEF</sequence>
<evidence type="ECO:0000313" key="10">
    <source>
        <dbReference type="Proteomes" id="UP001362999"/>
    </source>
</evidence>
<dbReference type="PANTHER" id="PTHR31356">
    <property type="entry name" value="THYLAKOID LUMENAL 29 KDA PROTEIN, CHLOROPLASTIC-RELATED"/>
    <property type="match status" value="1"/>
</dbReference>
<proteinExistence type="inferred from homology"/>
<dbReference type="GO" id="GO:0020037">
    <property type="term" value="F:heme binding"/>
    <property type="evidence" value="ECO:0007669"/>
    <property type="project" value="UniProtKB-UniRule"/>
</dbReference>
<evidence type="ECO:0000259" key="8">
    <source>
        <dbReference type="PROSITE" id="PS50873"/>
    </source>
</evidence>
<evidence type="ECO:0000313" key="9">
    <source>
        <dbReference type="EMBL" id="KAK7048133.1"/>
    </source>
</evidence>
<evidence type="ECO:0000256" key="5">
    <source>
        <dbReference type="ARBA" id="ARBA00023004"/>
    </source>
</evidence>
<feature type="chain" id="PRO_5043106609" description="Peroxidase" evidence="7">
    <location>
        <begin position="21"/>
        <end position="577"/>
    </location>
</feature>
<dbReference type="PRINTS" id="PR00458">
    <property type="entry name" value="PEROXIDASE"/>
</dbReference>
<evidence type="ECO:0000256" key="7">
    <source>
        <dbReference type="RuleBase" id="RU363051"/>
    </source>
</evidence>
<dbReference type="EC" id="1.11.1.-" evidence="7"/>
<reference evidence="9 10" key="1">
    <citation type="journal article" date="2024" name="J Genomics">
        <title>Draft genome sequencing and assembly of Favolaschia claudopus CIRM-BRFM 2984 isolated from oak limbs.</title>
        <authorList>
            <person name="Navarro D."/>
            <person name="Drula E."/>
            <person name="Chaduli D."/>
            <person name="Cazenave R."/>
            <person name="Ahrendt S."/>
            <person name="Wang J."/>
            <person name="Lipzen A."/>
            <person name="Daum C."/>
            <person name="Barry K."/>
            <person name="Grigoriev I.V."/>
            <person name="Favel A."/>
            <person name="Rosso M.N."/>
            <person name="Martin F."/>
        </authorList>
    </citation>
    <scope>NUCLEOTIDE SEQUENCE [LARGE SCALE GENOMIC DNA]</scope>
    <source>
        <strain evidence="9 10">CIRM-BRFM 2984</strain>
    </source>
</reference>
<keyword evidence="7" id="KW-0732">Signal</keyword>
<dbReference type="Proteomes" id="UP001362999">
    <property type="component" value="Unassembled WGS sequence"/>
</dbReference>
<accession>A0AAW0D9Z4</accession>
<dbReference type="GO" id="GO:0004601">
    <property type="term" value="F:peroxidase activity"/>
    <property type="evidence" value="ECO:0007669"/>
    <property type="project" value="UniProtKB-KW"/>
</dbReference>
<gene>
    <name evidence="9" type="ORF">R3P38DRAFT_2867581</name>
</gene>
<keyword evidence="4 7" id="KW-0560">Oxidoreductase</keyword>
<dbReference type="AlphaFoldDB" id="A0AAW0D9Z4"/>
<keyword evidence="2" id="KW-0349">Heme</keyword>
<dbReference type="GO" id="GO:0000302">
    <property type="term" value="P:response to reactive oxygen species"/>
    <property type="evidence" value="ECO:0007669"/>
    <property type="project" value="TreeGrafter"/>
</dbReference>
<dbReference type="Pfam" id="PF00141">
    <property type="entry name" value="peroxidase"/>
    <property type="match status" value="1"/>
</dbReference>
<keyword evidence="1 7" id="KW-0575">Peroxidase</keyword>
<comment type="caution">
    <text evidence="9">The sequence shown here is derived from an EMBL/GenBank/DDBJ whole genome shotgun (WGS) entry which is preliminary data.</text>
</comment>
<feature type="signal peptide" evidence="7">
    <location>
        <begin position="1"/>
        <end position="20"/>
    </location>
</feature>
<evidence type="ECO:0000256" key="4">
    <source>
        <dbReference type="ARBA" id="ARBA00023002"/>
    </source>
</evidence>
<organism evidence="9 10">
    <name type="scientific">Favolaschia claudopus</name>
    <dbReference type="NCBI Taxonomy" id="2862362"/>
    <lineage>
        <taxon>Eukaryota</taxon>
        <taxon>Fungi</taxon>
        <taxon>Dikarya</taxon>
        <taxon>Basidiomycota</taxon>
        <taxon>Agaricomycotina</taxon>
        <taxon>Agaricomycetes</taxon>
        <taxon>Agaricomycetidae</taxon>
        <taxon>Agaricales</taxon>
        <taxon>Marasmiineae</taxon>
        <taxon>Mycenaceae</taxon>
        <taxon>Favolaschia</taxon>
    </lineage>
</organism>
<comment type="similarity">
    <text evidence="6">Belongs to the peroxidase family.</text>
</comment>
<feature type="domain" description="Plant heme peroxidase family profile" evidence="8">
    <location>
        <begin position="60"/>
        <end position="192"/>
    </location>
</feature>
<protein>
    <recommendedName>
        <fullName evidence="7">Peroxidase</fullName>
        <ecNumber evidence="7">1.11.1.-</ecNumber>
    </recommendedName>
</protein>
<name>A0AAW0D9Z4_9AGAR</name>
<dbReference type="EMBL" id="JAWWNJ010000009">
    <property type="protein sequence ID" value="KAK7048133.1"/>
    <property type="molecule type" value="Genomic_DNA"/>
</dbReference>
<dbReference type="Gene3D" id="1.10.420.10">
    <property type="entry name" value="Peroxidase, domain 2"/>
    <property type="match status" value="1"/>
</dbReference>
<keyword evidence="3" id="KW-0479">Metal-binding</keyword>
<dbReference type="Gene3D" id="1.10.520.10">
    <property type="match status" value="1"/>
</dbReference>
<keyword evidence="5" id="KW-0408">Iron</keyword>
<dbReference type="GO" id="GO:0042744">
    <property type="term" value="P:hydrogen peroxide catabolic process"/>
    <property type="evidence" value="ECO:0007669"/>
    <property type="project" value="TreeGrafter"/>
</dbReference>
<keyword evidence="10" id="KW-1185">Reference proteome</keyword>